<comment type="caution">
    <text evidence="1">The sequence shown here is derived from an EMBL/GenBank/DDBJ whole genome shotgun (WGS) entry which is preliminary data.</text>
</comment>
<evidence type="ECO:0000313" key="2">
    <source>
        <dbReference type="Proteomes" id="UP001057402"/>
    </source>
</evidence>
<gene>
    <name evidence="1" type="ORF">MLD38_015519</name>
</gene>
<dbReference type="Proteomes" id="UP001057402">
    <property type="component" value="Chromosome 4"/>
</dbReference>
<protein>
    <submittedName>
        <fullName evidence="1">Uncharacterized protein</fullName>
    </submittedName>
</protein>
<sequence>MVTDHSFASLVEWNQSLTHGTWIWNRQQTSQSQDPFGDSWEVRTFAEDTRSLMGGATWPPRSYKCTFCRRVFQSAQALGGHMNVHRRERARLSQMSQAGVLHHPSPVSVFYQFPRPKDIFGPNSTMPCLDTPSTLIPISPPSSSNPNLQFTQNVYPNQAEATTSKQCKLNSEPIPAHTKESSTVTDLDLELRL</sequence>
<reference evidence="2" key="1">
    <citation type="journal article" date="2023" name="Front. Plant Sci.">
        <title>Chromosomal-level genome assembly of Melastoma candidum provides insights into trichome evolution.</title>
        <authorList>
            <person name="Zhong Y."/>
            <person name="Wu W."/>
            <person name="Sun C."/>
            <person name="Zou P."/>
            <person name="Liu Y."/>
            <person name="Dai S."/>
            <person name="Zhou R."/>
        </authorList>
    </citation>
    <scope>NUCLEOTIDE SEQUENCE [LARGE SCALE GENOMIC DNA]</scope>
</reference>
<evidence type="ECO:0000313" key="1">
    <source>
        <dbReference type="EMBL" id="KAI4377969.1"/>
    </source>
</evidence>
<dbReference type="EMBL" id="CM042883">
    <property type="protein sequence ID" value="KAI4377969.1"/>
    <property type="molecule type" value="Genomic_DNA"/>
</dbReference>
<keyword evidence="2" id="KW-1185">Reference proteome</keyword>
<organism evidence="1 2">
    <name type="scientific">Melastoma candidum</name>
    <dbReference type="NCBI Taxonomy" id="119954"/>
    <lineage>
        <taxon>Eukaryota</taxon>
        <taxon>Viridiplantae</taxon>
        <taxon>Streptophyta</taxon>
        <taxon>Embryophyta</taxon>
        <taxon>Tracheophyta</taxon>
        <taxon>Spermatophyta</taxon>
        <taxon>Magnoliopsida</taxon>
        <taxon>eudicotyledons</taxon>
        <taxon>Gunneridae</taxon>
        <taxon>Pentapetalae</taxon>
        <taxon>rosids</taxon>
        <taxon>malvids</taxon>
        <taxon>Myrtales</taxon>
        <taxon>Melastomataceae</taxon>
        <taxon>Melastomatoideae</taxon>
        <taxon>Melastomateae</taxon>
        <taxon>Melastoma</taxon>
    </lineage>
</organism>
<accession>A0ACB9RGH5</accession>
<name>A0ACB9RGH5_9MYRT</name>
<proteinExistence type="predicted"/>